<protein>
    <submittedName>
        <fullName evidence="2">Mobile element protein</fullName>
    </submittedName>
</protein>
<evidence type="ECO:0000259" key="1">
    <source>
        <dbReference type="Pfam" id="PF22483"/>
    </source>
</evidence>
<name>A0A242MBI4_CABSO</name>
<accession>A0A242MBI4</accession>
<dbReference type="EMBL" id="NBTY01000171">
    <property type="protein sequence ID" value="OTP68499.1"/>
    <property type="molecule type" value="Genomic_DNA"/>
</dbReference>
<reference evidence="2 3" key="1">
    <citation type="submission" date="2017-03" db="EMBL/GenBank/DDBJ databases">
        <title>Genome analysis of strain PAMC 26510.</title>
        <authorList>
            <person name="Oh H.-M."/>
            <person name="Yang J.-A."/>
        </authorList>
    </citation>
    <scope>NUCLEOTIDE SEQUENCE [LARGE SCALE GENOMIC DNA]</scope>
    <source>
        <strain evidence="2 3">PAMC 26510</strain>
    </source>
</reference>
<dbReference type="PANTHER" id="PTHR35004:SF7">
    <property type="entry name" value="INTEGRASE PROTEIN"/>
    <property type="match status" value="1"/>
</dbReference>
<dbReference type="InterPro" id="IPR054353">
    <property type="entry name" value="IstA-like_C"/>
</dbReference>
<evidence type="ECO:0000313" key="2">
    <source>
        <dbReference type="EMBL" id="OTP68499.1"/>
    </source>
</evidence>
<evidence type="ECO:0000313" key="3">
    <source>
        <dbReference type="Proteomes" id="UP000194546"/>
    </source>
</evidence>
<dbReference type="AlphaFoldDB" id="A0A242MBI4"/>
<dbReference type="Proteomes" id="UP000194546">
    <property type="component" value="Unassembled WGS sequence"/>
</dbReference>
<gene>
    <name evidence="2" type="ORF">PAMC26510_29005</name>
</gene>
<proteinExistence type="predicted"/>
<feature type="domain" description="Transposase for insertion sequence element IS21-like C-terminal" evidence="1">
    <location>
        <begin position="107"/>
        <end position="147"/>
    </location>
</feature>
<organism evidence="2 3">
    <name type="scientific">Caballeronia sordidicola</name>
    <name type="common">Burkholderia sordidicola</name>
    <dbReference type="NCBI Taxonomy" id="196367"/>
    <lineage>
        <taxon>Bacteria</taxon>
        <taxon>Pseudomonadati</taxon>
        <taxon>Pseudomonadota</taxon>
        <taxon>Betaproteobacteria</taxon>
        <taxon>Burkholderiales</taxon>
        <taxon>Burkholderiaceae</taxon>
        <taxon>Caballeronia</taxon>
    </lineage>
</organism>
<dbReference type="PANTHER" id="PTHR35004">
    <property type="entry name" value="TRANSPOSASE RV3428C-RELATED"/>
    <property type="match status" value="1"/>
</dbReference>
<sequence length="154" mass="17789">MLFGSRKEASLASSVIDQHIFFTTPYSLLWARAHNWEKGVVEKNVQDSRRRIWNEAREQRFGSFAELNAWLAGRCRSLWEQVKHPDYRDLSVADVFEQERAHPMPMPTPFDGYVERAARVSSTCLVVIGRNRYLVPCEFAGQMLSTRLIRAASL</sequence>
<dbReference type="Pfam" id="PF22483">
    <property type="entry name" value="Mu-transpos_C_2"/>
    <property type="match status" value="1"/>
</dbReference>
<comment type="caution">
    <text evidence="2">The sequence shown here is derived from an EMBL/GenBank/DDBJ whole genome shotgun (WGS) entry which is preliminary data.</text>
</comment>